<comment type="caution">
    <text evidence="21">The sequence shown here is derived from an EMBL/GenBank/DDBJ whole genome shotgun (WGS) entry which is preliminary data.</text>
</comment>
<comment type="catalytic activity">
    <reaction evidence="14">
        <text>1D-myo-inositol 1,2,4,5,6-pentakisphosphate + H2O = 1D-myo-inositol 1,2,5,6-tetrakisphosphate + phosphate</text>
        <dbReference type="Rhea" id="RHEA:77115"/>
        <dbReference type="ChEBI" id="CHEBI:15377"/>
        <dbReference type="ChEBI" id="CHEBI:43474"/>
        <dbReference type="ChEBI" id="CHEBI:57798"/>
        <dbReference type="ChEBI" id="CHEBI:195535"/>
    </reaction>
    <physiologicalReaction direction="left-to-right" evidence="14">
        <dbReference type="Rhea" id="RHEA:77116"/>
    </physiologicalReaction>
</comment>
<dbReference type="GO" id="GO:0016158">
    <property type="term" value="F:inositol hexakisphosphate 3-phosphatase activity"/>
    <property type="evidence" value="ECO:0007669"/>
    <property type="project" value="UniProtKB-EC"/>
</dbReference>
<dbReference type="Gene3D" id="3.40.50.1240">
    <property type="entry name" value="Phosphoglycerate mutase-like"/>
    <property type="match status" value="1"/>
</dbReference>
<evidence type="ECO:0000256" key="9">
    <source>
        <dbReference type="ARBA" id="ARBA00041857"/>
    </source>
</evidence>
<dbReference type="InterPro" id="IPR016274">
    <property type="entry name" value="Histidine_acid_Pase_euk"/>
</dbReference>
<dbReference type="PROSITE" id="PS00778">
    <property type="entry name" value="HIS_ACID_PHOSPHAT_2"/>
    <property type="match status" value="1"/>
</dbReference>
<sequence length="462" mass="50790">MVSLSVGLILNLAAAFAPGGSHAASPTHTCDTPDTGFECNKSISHSWGMYSPFFSVPSEIPPGTPQGCQVTFAQVLARHGARDPTAGKTKMYSDMIEQIHAAVSDYGPAFRFIKDYEYTLGADQLTLFGQQQLVNAGIRFYDRYQHLAKDTTPFIRASGQDRVVESAQNWTQGLHRARVDDQHASPDSFPYSMVVLPEHTPFNNSLSHGHCPAFESTKDGEEAQATFLEQFGPDILVRLNEGLPGANLTLQQVIYMMDLCPFNTVADDNGKLSNFCTLFTEDDWRDYDYHASLGKWYGYGNGNPLGSSQGVGFVNELIARLTSTPVHDHTTTNSTFDEDPKNFPLGAVLYADFSHDNDITGVYAALGLYNATRPLAKSHRESASSANGYSASWTVPFAARMYVEKMTCAGSSEDLVRVLVNDRVIPLQNCEADSEGRCELGRFVDSLSFAREGGLWDRCFVE</sequence>
<keyword evidence="20" id="KW-0732">Signal</keyword>
<dbReference type="GeneID" id="41978841"/>
<dbReference type="RefSeq" id="XP_031000627.1">
    <property type="nucleotide sequence ID" value="XM_031134119.1"/>
</dbReference>
<evidence type="ECO:0000256" key="15">
    <source>
        <dbReference type="ARBA" id="ARBA00043788"/>
    </source>
</evidence>
<dbReference type="PANTHER" id="PTHR20963">
    <property type="entry name" value="MULTIPLE INOSITOL POLYPHOSPHATE PHOSPHATASE-RELATED"/>
    <property type="match status" value="1"/>
</dbReference>
<evidence type="ECO:0000256" key="17">
    <source>
        <dbReference type="ARBA" id="ARBA00044262"/>
    </source>
</evidence>
<comment type="similarity">
    <text evidence="2">Belongs to the histidine acid phosphatase family.</text>
</comment>
<comment type="catalytic activity">
    <reaction evidence="15">
        <text>1D-myo-inositol hexakisphosphate + H2O = 1D-myo-inositol 1,2,4,5,6-pentakisphosphate + phosphate</text>
        <dbReference type="Rhea" id="RHEA:16989"/>
        <dbReference type="ChEBI" id="CHEBI:15377"/>
        <dbReference type="ChEBI" id="CHEBI:43474"/>
        <dbReference type="ChEBI" id="CHEBI:57798"/>
        <dbReference type="ChEBI" id="CHEBI:58130"/>
        <dbReference type="EC" id="3.1.3.8"/>
    </reaction>
    <physiologicalReaction direction="left-to-right" evidence="15">
        <dbReference type="Rhea" id="RHEA:16990"/>
    </physiologicalReaction>
</comment>
<dbReference type="PROSITE" id="PS00616">
    <property type="entry name" value="HIS_ACID_PHOSPHAT_1"/>
    <property type="match status" value="1"/>
</dbReference>
<keyword evidence="22" id="KW-1185">Reference proteome</keyword>
<evidence type="ECO:0000256" key="4">
    <source>
        <dbReference type="ARBA" id="ARBA00012632"/>
    </source>
</evidence>
<evidence type="ECO:0000256" key="10">
    <source>
        <dbReference type="ARBA" id="ARBA00042300"/>
    </source>
</evidence>
<feature type="active site" description="Proton donor" evidence="18">
    <location>
        <position position="356"/>
    </location>
</feature>
<dbReference type="PANTHER" id="PTHR20963:SF24">
    <property type="entry name" value="3-PHYTASE B"/>
    <property type="match status" value="1"/>
</dbReference>
<evidence type="ECO:0000256" key="16">
    <source>
        <dbReference type="ARBA" id="ARBA00044106"/>
    </source>
</evidence>
<evidence type="ECO:0000256" key="5">
    <source>
        <dbReference type="ARBA" id="ARBA00022525"/>
    </source>
</evidence>
<dbReference type="SUPFAM" id="SSF53254">
    <property type="entry name" value="Phosphoglycerate mutase-like"/>
    <property type="match status" value="1"/>
</dbReference>
<dbReference type="InParanoid" id="A0A507BHP7"/>
<accession>A0A507BHP7</accession>
<evidence type="ECO:0000256" key="20">
    <source>
        <dbReference type="SAM" id="SignalP"/>
    </source>
</evidence>
<evidence type="ECO:0000256" key="13">
    <source>
        <dbReference type="ARBA" id="ARBA00043721"/>
    </source>
</evidence>
<dbReference type="InterPro" id="IPR029033">
    <property type="entry name" value="His_PPase_superfam"/>
</dbReference>
<comment type="catalytic activity">
    <reaction evidence="13">
        <text>1D-myo-inositol 1,2,6-trisphosphate + H2O = 1D-myo-inositol 1,2-bisphosphate + phosphate</text>
        <dbReference type="Rhea" id="RHEA:77131"/>
        <dbReference type="ChEBI" id="CHEBI:15377"/>
        <dbReference type="ChEBI" id="CHEBI:43474"/>
        <dbReference type="ChEBI" id="CHEBI:195537"/>
        <dbReference type="ChEBI" id="CHEBI:195539"/>
    </reaction>
    <physiologicalReaction direction="left-to-right" evidence="13">
        <dbReference type="Rhea" id="RHEA:77132"/>
    </physiologicalReaction>
</comment>
<feature type="disulfide bond" evidence="19">
    <location>
        <begin position="68"/>
        <end position="408"/>
    </location>
</feature>
<dbReference type="Proteomes" id="UP000319257">
    <property type="component" value="Unassembled WGS sequence"/>
</dbReference>
<organism evidence="21 22">
    <name type="scientific">Thyridium curvatum</name>
    <dbReference type="NCBI Taxonomy" id="1093900"/>
    <lineage>
        <taxon>Eukaryota</taxon>
        <taxon>Fungi</taxon>
        <taxon>Dikarya</taxon>
        <taxon>Ascomycota</taxon>
        <taxon>Pezizomycotina</taxon>
        <taxon>Sordariomycetes</taxon>
        <taxon>Sordariomycetidae</taxon>
        <taxon>Thyridiales</taxon>
        <taxon>Thyridiaceae</taxon>
        <taxon>Thyridium</taxon>
    </lineage>
</organism>
<dbReference type="InterPro" id="IPR000560">
    <property type="entry name" value="His_Pase_clade-2"/>
</dbReference>
<evidence type="ECO:0000256" key="3">
    <source>
        <dbReference type="ARBA" id="ARBA00011245"/>
    </source>
</evidence>
<dbReference type="Pfam" id="PF00328">
    <property type="entry name" value="His_Phos_2"/>
    <property type="match status" value="1"/>
</dbReference>
<keyword evidence="7 19" id="KW-1015">Disulfide bond</keyword>
<dbReference type="STRING" id="1093900.A0A507BHP7"/>
<evidence type="ECO:0000256" key="18">
    <source>
        <dbReference type="PIRSR" id="PIRSR000894-1"/>
    </source>
</evidence>
<feature type="disulfide bond" evidence="19">
    <location>
        <begin position="260"/>
        <end position="276"/>
    </location>
</feature>
<evidence type="ECO:0000256" key="19">
    <source>
        <dbReference type="PIRSR" id="PIRSR000894-2"/>
    </source>
</evidence>
<reference evidence="21 22" key="1">
    <citation type="submission" date="2019-06" db="EMBL/GenBank/DDBJ databases">
        <title>Draft genome sequence of the filamentous fungus Phialemoniopsis curvata isolated from diesel fuel.</title>
        <authorList>
            <person name="Varaljay V.A."/>
            <person name="Lyon W.J."/>
            <person name="Crouch A.L."/>
            <person name="Drake C.E."/>
            <person name="Hollomon J.M."/>
            <person name="Nadeau L.J."/>
            <person name="Nunn H.S."/>
            <person name="Stevenson B.S."/>
            <person name="Bojanowski C.L."/>
            <person name="Crookes-Goodson W.J."/>
        </authorList>
    </citation>
    <scope>NUCLEOTIDE SEQUENCE [LARGE SCALE GENOMIC DNA]</scope>
    <source>
        <strain evidence="21 22">D216</strain>
    </source>
</reference>
<comment type="subunit">
    <text evidence="3">Monomer.</text>
</comment>
<comment type="subcellular location">
    <subcellularLocation>
        <location evidence="1">Secreted</location>
    </subcellularLocation>
</comment>
<feature type="signal peptide" evidence="20">
    <location>
        <begin position="1"/>
        <end position="23"/>
    </location>
</feature>
<name>A0A507BHP7_9PEZI</name>
<feature type="disulfide bond" evidence="19">
    <location>
        <begin position="211"/>
        <end position="459"/>
    </location>
</feature>
<keyword evidence="6" id="KW-0378">Hydrolase</keyword>
<feature type="active site" description="Nucleophile" evidence="18">
    <location>
        <position position="79"/>
    </location>
</feature>
<evidence type="ECO:0000256" key="12">
    <source>
        <dbReference type="ARBA" id="ARBA00043675"/>
    </source>
</evidence>
<dbReference type="OrthoDB" id="6509975at2759"/>
<dbReference type="EMBL" id="SKBQ01000105">
    <property type="protein sequence ID" value="TPX18916.1"/>
    <property type="molecule type" value="Genomic_DNA"/>
</dbReference>
<dbReference type="AlphaFoldDB" id="A0A507BHP7"/>
<keyword evidence="5" id="KW-0964">Secreted</keyword>
<keyword evidence="8" id="KW-0325">Glycoprotein</keyword>
<protein>
    <recommendedName>
        <fullName evidence="16">Phytase A</fullName>
        <ecNumber evidence="4">3.1.3.8</ecNumber>
    </recommendedName>
    <alternativeName>
        <fullName evidence="17">Histidine acid phosphatase phyA</fullName>
    </alternativeName>
    <alternativeName>
        <fullName evidence="10">Myo-inositol hexakisphosphate phosphohydrolase A</fullName>
    </alternativeName>
    <alternativeName>
        <fullName evidence="9">Myo-inositol-hexaphosphate 3-phosphohydrolase A</fullName>
    </alternativeName>
</protein>
<evidence type="ECO:0000256" key="6">
    <source>
        <dbReference type="ARBA" id="ARBA00022801"/>
    </source>
</evidence>
<evidence type="ECO:0000313" key="22">
    <source>
        <dbReference type="Proteomes" id="UP000319257"/>
    </source>
</evidence>
<evidence type="ECO:0000256" key="14">
    <source>
        <dbReference type="ARBA" id="ARBA00043748"/>
    </source>
</evidence>
<feature type="disulfide bond" evidence="19">
    <location>
        <begin position="430"/>
        <end position="438"/>
    </location>
</feature>
<evidence type="ECO:0000256" key="8">
    <source>
        <dbReference type="ARBA" id="ARBA00023180"/>
    </source>
</evidence>
<comment type="catalytic activity">
    <reaction evidence="12">
        <text>1D-myo-inositol 1,2-bisphosphate + H2O = 1D-myo-inositol 2-phosphate + phosphate</text>
        <dbReference type="Rhea" id="RHEA:77135"/>
        <dbReference type="ChEBI" id="CHEBI:15377"/>
        <dbReference type="ChEBI" id="CHEBI:43474"/>
        <dbReference type="ChEBI" id="CHEBI:84142"/>
        <dbReference type="ChEBI" id="CHEBI:195539"/>
    </reaction>
    <physiologicalReaction direction="left-to-right" evidence="12">
        <dbReference type="Rhea" id="RHEA:77136"/>
    </physiologicalReaction>
</comment>
<evidence type="ECO:0000313" key="21">
    <source>
        <dbReference type="EMBL" id="TPX18916.1"/>
    </source>
</evidence>
<evidence type="ECO:0000256" key="11">
    <source>
        <dbReference type="ARBA" id="ARBA00043670"/>
    </source>
</evidence>
<evidence type="ECO:0000256" key="1">
    <source>
        <dbReference type="ARBA" id="ARBA00004613"/>
    </source>
</evidence>
<evidence type="ECO:0000256" key="2">
    <source>
        <dbReference type="ARBA" id="ARBA00005375"/>
    </source>
</evidence>
<proteinExistence type="inferred from homology"/>
<feature type="disulfide bond" evidence="19">
    <location>
        <begin position="30"/>
        <end position="39"/>
    </location>
</feature>
<gene>
    <name evidence="21" type="ORF">E0L32_011394</name>
</gene>
<dbReference type="GO" id="GO:0005576">
    <property type="term" value="C:extracellular region"/>
    <property type="evidence" value="ECO:0007669"/>
    <property type="project" value="UniProtKB-SubCell"/>
</dbReference>
<dbReference type="PIRSF" id="PIRSF000894">
    <property type="entry name" value="Acid_phosphatase"/>
    <property type="match status" value="1"/>
</dbReference>
<dbReference type="EC" id="3.1.3.8" evidence="4"/>
<comment type="catalytic activity">
    <reaction evidence="11">
        <text>1D-myo-inositol 1,2,5,6-tetrakisphosphate + H2O = 1D-myo-inositol 1,2,6-trisphosphate + phosphate</text>
        <dbReference type="Rhea" id="RHEA:77119"/>
        <dbReference type="ChEBI" id="CHEBI:15377"/>
        <dbReference type="ChEBI" id="CHEBI:43474"/>
        <dbReference type="ChEBI" id="CHEBI:195535"/>
        <dbReference type="ChEBI" id="CHEBI:195537"/>
    </reaction>
    <physiologicalReaction direction="left-to-right" evidence="11">
        <dbReference type="Rhea" id="RHEA:77120"/>
    </physiologicalReaction>
</comment>
<dbReference type="CDD" id="cd07061">
    <property type="entry name" value="HP_HAP_like"/>
    <property type="match status" value="1"/>
</dbReference>
<dbReference type="InterPro" id="IPR033379">
    <property type="entry name" value="Acid_Pase_AS"/>
</dbReference>
<evidence type="ECO:0000256" key="7">
    <source>
        <dbReference type="ARBA" id="ARBA00023157"/>
    </source>
</evidence>
<dbReference type="GO" id="GO:0003993">
    <property type="term" value="F:acid phosphatase activity"/>
    <property type="evidence" value="ECO:0007669"/>
    <property type="project" value="TreeGrafter"/>
</dbReference>
<feature type="chain" id="PRO_5021498747" description="Phytase A" evidence="20">
    <location>
        <begin position="24"/>
        <end position="462"/>
    </location>
</feature>